<organism evidence="2 3">
    <name type="scientific">Elysia marginata</name>
    <dbReference type="NCBI Taxonomy" id="1093978"/>
    <lineage>
        <taxon>Eukaryota</taxon>
        <taxon>Metazoa</taxon>
        <taxon>Spiralia</taxon>
        <taxon>Lophotrochozoa</taxon>
        <taxon>Mollusca</taxon>
        <taxon>Gastropoda</taxon>
        <taxon>Heterobranchia</taxon>
        <taxon>Euthyneura</taxon>
        <taxon>Panpulmonata</taxon>
        <taxon>Sacoglossa</taxon>
        <taxon>Placobranchoidea</taxon>
        <taxon>Plakobranchidae</taxon>
        <taxon>Elysia</taxon>
    </lineage>
</organism>
<protein>
    <recommendedName>
        <fullName evidence="4">USP domain-containing protein</fullName>
    </recommendedName>
</protein>
<feature type="region of interest" description="Disordered" evidence="1">
    <location>
        <begin position="362"/>
        <end position="398"/>
    </location>
</feature>
<name>A0AAV4GYU6_9GAST</name>
<evidence type="ECO:0008006" key="4">
    <source>
        <dbReference type="Google" id="ProtNLM"/>
    </source>
</evidence>
<evidence type="ECO:0000313" key="2">
    <source>
        <dbReference type="EMBL" id="GFR90587.1"/>
    </source>
</evidence>
<feature type="compositionally biased region" description="Polar residues" evidence="1">
    <location>
        <begin position="384"/>
        <end position="398"/>
    </location>
</feature>
<comment type="caution">
    <text evidence="2">The sequence shown here is derived from an EMBL/GenBank/DDBJ whole genome shotgun (WGS) entry which is preliminary data.</text>
</comment>
<dbReference type="EMBL" id="BMAT01008677">
    <property type="protein sequence ID" value="GFR90587.1"/>
    <property type="molecule type" value="Genomic_DNA"/>
</dbReference>
<dbReference type="Proteomes" id="UP000762676">
    <property type="component" value="Unassembled WGS sequence"/>
</dbReference>
<sequence length="787" mass="88823">MTVLNRVLPIDTLIQENVMASAAQPTQSHPFTYQRLKTSNNDEGHTNEAFSLAEQIAPSSAKTRSLSSSSVTPAVAERAFLLKPLADTDNEASSEPTPQKSRSGLFDTEEIQDGLVSIRHTDSHLFTAINCVRSCCDWFFSTTDSHWGEILCNALIKINAQTDCEFSGEPAIYRTAQLALFIYIIHHQHYDGNKNEKTLAFERLEQAIKPIFRYCYMVLDIKQFRKIFSPEHIDEQTFSDYPGVSRIDNTASISKTLKGQLDPIKYEHLPPFIINMIKEGFTSTVIEEQLKLSNDEMAILAADRHNQEFADIYWDLVTTSTRVLVENKKGLHNAKFICFISSSVIMTIQHYLKYSPSHTDTDHSQPLMSAAKHAPLSSDRGESTDSSTPSPARTGSALTCNTVQPEEQEEMLRLLQALSPMLTEDPLNEVMQLTYDAFILLCIGSKFPGIYCLQEAPPVQDPPSVNPDQWYPENLKQQEIFGFFRLFSHDILHLDSDPRCSCWQWQERTVTKGDLVAKTGMRSGHDVPTTVLIAEIADTHLKNETLTPQDIIDNMLSTKSSDHLDDIARFTITRDDIKHMERSGYKNIPGIDWSDETQCSNWKPTEEKTWLKADTEQLETVAIELTSARTFEERVMMTKKLLRRPHDIITIPFQDINSGQDIKLHFEISGIIQYKQSIADPKRDTGLRGHYLVTIKDDDGGYLLYDDERVYKTDGKSFHGAHVGYTLKKIATEDGEHRIKEALSQQTAPPTPATVSGGEPDIGDIEVYGFRVSDRAQLLETTGEISL</sequence>
<reference evidence="2 3" key="1">
    <citation type="journal article" date="2021" name="Elife">
        <title>Chloroplast acquisition without the gene transfer in kleptoplastic sea slugs, Plakobranchus ocellatus.</title>
        <authorList>
            <person name="Maeda T."/>
            <person name="Takahashi S."/>
            <person name="Yoshida T."/>
            <person name="Shimamura S."/>
            <person name="Takaki Y."/>
            <person name="Nagai Y."/>
            <person name="Toyoda A."/>
            <person name="Suzuki Y."/>
            <person name="Arimoto A."/>
            <person name="Ishii H."/>
            <person name="Satoh N."/>
            <person name="Nishiyama T."/>
            <person name="Hasebe M."/>
            <person name="Maruyama T."/>
            <person name="Minagawa J."/>
            <person name="Obokata J."/>
            <person name="Shigenobu S."/>
        </authorList>
    </citation>
    <scope>NUCLEOTIDE SEQUENCE [LARGE SCALE GENOMIC DNA]</scope>
</reference>
<accession>A0AAV4GYU6</accession>
<proteinExistence type="predicted"/>
<keyword evidence="3" id="KW-1185">Reference proteome</keyword>
<gene>
    <name evidence="2" type="ORF">ElyMa_004307800</name>
</gene>
<feature type="region of interest" description="Disordered" evidence="1">
    <location>
        <begin position="86"/>
        <end position="106"/>
    </location>
</feature>
<evidence type="ECO:0000256" key="1">
    <source>
        <dbReference type="SAM" id="MobiDB-lite"/>
    </source>
</evidence>
<feature type="compositionally biased region" description="Polar residues" evidence="1">
    <location>
        <begin position="91"/>
        <end position="102"/>
    </location>
</feature>
<evidence type="ECO:0000313" key="3">
    <source>
        <dbReference type="Proteomes" id="UP000762676"/>
    </source>
</evidence>
<dbReference type="AlphaFoldDB" id="A0AAV4GYU6"/>